<gene>
    <name evidence="1" type="ORF">FZC75_14330</name>
</gene>
<dbReference type="OrthoDB" id="2962133at2"/>
<name>A0A5D4T6H6_9BACI</name>
<sequence length="218" mass="25112">MNFNLWEKTFIEESFQGNQEGFHYIEGDLPILLSAPHSVTQQRNGKEKQGEFLTGPMVMHLQRQLNCHAIFKTKNLMDDANYNPKSTYRNFIKKIVNEHSINFLLDLHIMAPSRPYNIDLGTGRGKNIRHSQGPKIVNHIQKTLLAQGIHDVLIDHIFTAGYPHTVSADVSKSCNIFCLQIEMNWKLLENPSDSLYFKKILTALEIIIHYLASMEDYI</sequence>
<evidence type="ECO:0000313" key="1">
    <source>
        <dbReference type="EMBL" id="TYS71203.1"/>
    </source>
</evidence>
<organism evidence="1 2">
    <name type="scientific">Sutcliffiella horikoshii</name>
    <dbReference type="NCBI Taxonomy" id="79883"/>
    <lineage>
        <taxon>Bacteria</taxon>
        <taxon>Bacillati</taxon>
        <taxon>Bacillota</taxon>
        <taxon>Bacilli</taxon>
        <taxon>Bacillales</taxon>
        <taxon>Bacillaceae</taxon>
        <taxon>Sutcliffiella</taxon>
    </lineage>
</organism>
<dbReference type="RefSeq" id="WP_148979788.1">
    <property type="nucleotide sequence ID" value="NZ_JBNILM010000005.1"/>
</dbReference>
<evidence type="ECO:0000313" key="2">
    <source>
        <dbReference type="Proteomes" id="UP000324517"/>
    </source>
</evidence>
<dbReference type="AlphaFoldDB" id="A0A5D4T6H6"/>
<accession>A0A5D4T6H6</accession>
<comment type="caution">
    <text evidence="1">The sequence shown here is derived from an EMBL/GenBank/DDBJ whole genome shotgun (WGS) entry which is preliminary data.</text>
</comment>
<reference evidence="1 2" key="1">
    <citation type="submission" date="2019-08" db="EMBL/GenBank/DDBJ databases">
        <title>Bacillus genomes from the desert of Cuatro Cienegas, Coahuila.</title>
        <authorList>
            <person name="Olmedo-Alvarez G."/>
        </authorList>
    </citation>
    <scope>NUCLEOTIDE SEQUENCE [LARGE SCALE GENOMIC DNA]</scope>
    <source>
        <strain evidence="1 2">CH98b_3T</strain>
    </source>
</reference>
<dbReference type="EMBL" id="VTET01000007">
    <property type="protein sequence ID" value="TYS71203.1"/>
    <property type="molecule type" value="Genomic_DNA"/>
</dbReference>
<dbReference type="Proteomes" id="UP000324517">
    <property type="component" value="Unassembled WGS sequence"/>
</dbReference>
<protein>
    <recommendedName>
        <fullName evidence="3">N-formylglutamate amidohydrolase</fullName>
    </recommendedName>
</protein>
<dbReference type="Gene3D" id="3.40.630.40">
    <property type="entry name" value="Zn-dependent exopeptidases"/>
    <property type="match status" value="1"/>
</dbReference>
<evidence type="ECO:0008006" key="3">
    <source>
        <dbReference type="Google" id="ProtNLM"/>
    </source>
</evidence>
<proteinExistence type="predicted"/>